<dbReference type="Proteomes" id="UP001221411">
    <property type="component" value="Unassembled WGS sequence"/>
</dbReference>
<evidence type="ECO:0000313" key="2">
    <source>
        <dbReference type="EMBL" id="MDC0740463.1"/>
    </source>
</evidence>
<accession>A0ABT5EGZ7</accession>
<dbReference type="RefSeq" id="WP_271915667.1">
    <property type="nucleotide sequence ID" value="NZ_JAQNDO010000001.1"/>
</dbReference>
<evidence type="ECO:0000256" key="1">
    <source>
        <dbReference type="SAM" id="MobiDB-lite"/>
    </source>
</evidence>
<comment type="caution">
    <text evidence="2">The sequence shown here is derived from an EMBL/GenBank/DDBJ whole genome shotgun (WGS) entry which is preliminary data.</text>
</comment>
<keyword evidence="3" id="KW-1185">Reference proteome</keyword>
<name>A0ABT5EGZ7_9BACT</name>
<feature type="region of interest" description="Disordered" evidence="1">
    <location>
        <begin position="1"/>
        <end position="26"/>
    </location>
</feature>
<reference evidence="2 3" key="1">
    <citation type="submission" date="2022-11" db="EMBL/GenBank/DDBJ databases">
        <title>Minimal conservation of predation-associated metabolite biosynthetic gene clusters underscores biosynthetic potential of Myxococcota including descriptions for ten novel species: Archangium lansinium sp. nov., Myxococcus landrumus sp. nov., Nannocystis bai.</title>
        <authorList>
            <person name="Ahearne A."/>
            <person name="Stevens C."/>
            <person name="Dowd S."/>
        </authorList>
    </citation>
    <scope>NUCLEOTIDE SEQUENCE [LARGE SCALE GENOMIC DNA]</scope>
    <source>
        <strain evidence="2 3">RJM3</strain>
    </source>
</reference>
<protein>
    <submittedName>
        <fullName evidence="2">Uncharacterized protein</fullName>
    </submittedName>
</protein>
<gene>
    <name evidence="2" type="ORF">POL67_03840</name>
</gene>
<proteinExistence type="predicted"/>
<dbReference type="EMBL" id="JAQNDO010000001">
    <property type="protein sequence ID" value="MDC0740463.1"/>
    <property type="molecule type" value="Genomic_DNA"/>
</dbReference>
<evidence type="ECO:0000313" key="3">
    <source>
        <dbReference type="Proteomes" id="UP001221411"/>
    </source>
</evidence>
<sequence length="88" mass="8294">MGPGSSPASPTRPPAHPPCGGAGGGPAAFVSVGDGDAKVAGGGVHKGGCASCTTASSRDGLETSFGAVATAVVMVLRRASTRSKRGAT</sequence>
<organism evidence="2 3">
    <name type="scientific">Polyangium mundeleinium</name>
    <dbReference type="NCBI Taxonomy" id="2995306"/>
    <lineage>
        <taxon>Bacteria</taxon>
        <taxon>Pseudomonadati</taxon>
        <taxon>Myxococcota</taxon>
        <taxon>Polyangia</taxon>
        <taxon>Polyangiales</taxon>
        <taxon>Polyangiaceae</taxon>
        <taxon>Polyangium</taxon>
    </lineage>
</organism>